<keyword evidence="2" id="KW-1185">Reference proteome</keyword>
<evidence type="ECO:0000313" key="2">
    <source>
        <dbReference type="Proteomes" id="UP000237025"/>
    </source>
</evidence>
<accession>A0ABX4ZVE2</accession>
<name>A0ABX4ZVE2_9ENTR</name>
<comment type="caution">
    <text evidence="1">The sequence shown here is derived from an EMBL/GenBank/DDBJ whole genome shotgun (WGS) entry which is preliminary data.</text>
</comment>
<reference evidence="1 2" key="1">
    <citation type="submission" date="2018-02" db="EMBL/GenBank/DDBJ databases">
        <title>Lelliotia aquatilis sp. nov., isolated from drinking water.</title>
        <authorList>
            <person name="Kaempfer P."/>
            <person name="Glaeser S."/>
            <person name="Exner M."/>
            <person name="Doijad S."/>
            <person name="Chakraborty T."/>
        </authorList>
    </citation>
    <scope>NUCLEOTIDE SEQUENCE [LARGE SCALE GENOMIC DNA]</scope>
    <source>
        <strain evidence="1 2">6331-17</strain>
    </source>
</reference>
<organism evidence="1 2">
    <name type="scientific">Lelliottia aquatilis</name>
    <dbReference type="NCBI Taxonomy" id="2080838"/>
    <lineage>
        <taxon>Bacteria</taxon>
        <taxon>Pseudomonadati</taxon>
        <taxon>Pseudomonadota</taxon>
        <taxon>Gammaproteobacteria</taxon>
        <taxon>Enterobacterales</taxon>
        <taxon>Enterobacteriaceae</taxon>
        <taxon>Lelliottia</taxon>
    </lineage>
</organism>
<sequence>MLHVINRIFNNRLAGFQENGFGDLQVIMMLTELIPRRYIVFLPRNTISISPVSNRAALSTN</sequence>
<dbReference type="Proteomes" id="UP000237025">
    <property type="component" value="Unassembled WGS sequence"/>
</dbReference>
<protein>
    <submittedName>
        <fullName evidence="1">Uncharacterized protein</fullName>
    </submittedName>
</protein>
<dbReference type="EMBL" id="PQVW01000026">
    <property type="protein sequence ID" value="POZ18934.1"/>
    <property type="molecule type" value="Genomic_DNA"/>
</dbReference>
<gene>
    <name evidence="1" type="ORF">C3712_22245</name>
</gene>
<proteinExistence type="predicted"/>
<evidence type="ECO:0000313" key="1">
    <source>
        <dbReference type="EMBL" id="POZ18934.1"/>
    </source>
</evidence>